<organism evidence="2 3">
    <name type="scientific">Aliidiomarina shirensis</name>
    <dbReference type="NCBI Taxonomy" id="1048642"/>
    <lineage>
        <taxon>Bacteria</taxon>
        <taxon>Pseudomonadati</taxon>
        <taxon>Pseudomonadota</taxon>
        <taxon>Gammaproteobacteria</taxon>
        <taxon>Alteromonadales</taxon>
        <taxon>Idiomarinaceae</taxon>
        <taxon>Aliidiomarina</taxon>
    </lineage>
</organism>
<comment type="caution">
    <text evidence="2">The sequence shown here is derived from an EMBL/GenBank/DDBJ whole genome shotgun (WGS) entry which is preliminary data.</text>
</comment>
<proteinExistence type="predicted"/>
<dbReference type="AlphaFoldDB" id="A0A432WX24"/>
<sequence>MRKTKISLAVAALIGSTLAVGGAVAESGGYKVTDIGAVEGAIHTSPRAINDSGHVVGQLADLRGQNLRLDLLDPEAFESIEDINNPTERERRQLRDYLISSVGGDPKFQNLAIELGFYYDTSSIYELDGFEALDDETGERSDSVSFRVQSVNNQGITVGQSAPPYQWIEDTDDENELARFHLRNAFPQGAWTDGVNYTLVTGEPGLMLNGTAGLFAINDNNVAVGYASVANGQVLEDFYDSRCVSEDDVDEEGEPIYLEPVEACLHRYWFARSGITGAASPLMDEEAYRWEFDAQGNVVEQGSLGLAFDKEEDEEDVFETLRYRSVANDINIHGIAVGVSQRQVNGGSFTRPTLFTEEGAVNMLDEEEAEGNNSLAIAINDNNIAVGFSNISINGNFRQRLFHMDVTNGVSEAFYPNGFFDDSSWQPRAINNHGQVVGVGQNDSVQNAQRRSTGFLYDIDTDTIVDLNTFLSCESEYSILDAVDINNAGEIAVVAVRISDIEEDGEVSEAARLRTLVLTPDGSEPGCPETDEVQLERKGAANHPLWLGVLALFAVISLRRRKSAI</sequence>
<dbReference type="Pfam" id="PF11949">
    <property type="entry name" value="DUF3466"/>
    <property type="match status" value="1"/>
</dbReference>
<evidence type="ECO:0008006" key="4">
    <source>
        <dbReference type="Google" id="ProtNLM"/>
    </source>
</evidence>
<dbReference type="Proteomes" id="UP000286934">
    <property type="component" value="Unassembled WGS sequence"/>
</dbReference>
<feature type="chain" id="PRO_5019384657" description="DUF3466 domain-containing protein" evidence="1">
    <location>
        <begin position="26"/>
        <end position="565"/>
    </location>
</feature>
<evidence type="ECO:0000256" key="1">
    <source>
        <dbReference type="SAM" id="SignalP"/>
    </source>
</evidence>
<feature type="signal peptide" evidence="1">
    <location>
        <begin position="1"/>
        <end position="25"/>
    </location>
</feature>
<dbReference type="RefSeq" id="WP_126805561.1">
    <property type="nucleotide sequence ID" value="NZ_PIPP01000001.1"/>
</dbReference>
<name>A0A432WX24_9GAMM</name>
<dbReference type="EMBL" id="PIPP01000001">
    <property type="protein sequence ID" value="RUO38338.1"/>
    <property type="molecule type" value="Genomic_DNA"/>
</dbReference>
<keyword evidence="1" id="KW-0732">Signal</keyword>
<reference evidence="3" key="1">
    <citation type="journal article" date="2018" name="Front. Microbiol.">
        <title>Genome-Based Analysis Reveals the Taxonomy and Diversity of the Family Idiomarinaceae.</title>
        <authorList>
            <person name="Liu Y."/>
            <person name="Lai Q."/>
            <person name="Shao Z."/>
        </authorList>
    </citation>
    <scope>NUCLEOTIDE SEQUENCE [LARGE SCALE GENOMIC DNA]</scope>
    <source>
        <strain evidence="3">AIS</strain>
    </source>
</reference>
<gene>
    <name evidence="2" type="ORF">CWE13_01470</name>
</gene>
<dbReference type="OrthoDB" id="6219137at2"/>
<accession>A0A432WX24</accession>
<dbReference type="InterPro" id="IPR022562">
    <property type="entry name" value="DUF3466"/>
</dbReference>
<protein>
    <recommendedName>
        <fullName evidence="4">DUF3466 domain-containing protein</fullName>
    </recommendedName>
</protein>
<keyword evidence="3" id="KW-1185">Reference proteome</keyword>
<evidence type="ECO:0000313" key="3">
    <source>
        <dbReference type="Proteomes" id="UP000286934"/>
    </source>
</evidence>
<evidence type="ECO:0000313" key="2">
    <source>
        <dbReference type="EMBL" id="RUO38338.1"/>
    </source>
</evidence>